<sequence length="152" mass="17255">MKKNKLSKYMEYAKSLIRKAMHEKKYRANGVNVKYILEEEENSKALVVVFSACTRPGIPARYNYMRTLEGVKCNKLFVLDDLAQDKRGSYYLGSYPDYDFEKATKKLIDSIIEKNKIEKCYFCGSSKGGWAALNFGVMYNSSIGDGIIIGAP</sequence>
<dbReference type="AlphaFoldDB" id="Q83VF0"/>
<protein>
    <submittedName>
        <fullName evidence="1">EpsK</fullName>
    </submittedName>
</protein>
<proteinExistence type="predicted"/>
<name>Q83VF0_LACLC</name>
<dbReference type="SUPFAM" id="SSF53474">
    <property type="entry name" value="alpha/beta-Hydrolases"/>
    <property type="match status" value="1"/>
</dbReference>
<keyword evidence="1" id="KW-0614">Plasmid</keyword>
<accession>Q83VF0</accession>
<evidence type="ECO:0000313" key="1">
    <source>
        <dbReference type="EMBL" id="AAP32725.1"/>
    </source>
</evidence>
<dbReference type="EMBL" id="AF142639">
    <property type="protein sequence ID" value="AAP32725.1"/>
    <property type="molecule type" value="Genomic_DNA"/>
</dbReference>
<organism evidence="1">
    <name type="scientific">Lactococcus lactis subsp. cremoris</name>
    <name type="common">Streptococcus cremoris</name>
    <dbReference type="NCBI Taxonomy" id="1359"/>
    <lineage>
        <taxon>Bacteria</taxon>
        <taxon>Bacillati</taxon>
        <taxon>Bacillota</taxon>
        <taxon>Bacilli</taxon>
        <taxon>Lactobacillales</taxon>
        <taxon>Streptococcaceae</taxon>
        <taxon>Lactococcus</taxon>
    </lineage>
</organism>
<reference evidence="1" key="1">
    <citation type="journal article" date="2003" name="Plasmid">
        <title>Molecular organization of exopolysaccharide (EPS) encoding genes on the lactococcal bacteriophage adsorption blocking plasmid, pCI658.</title>
        <authorList>
            <person name="Forde A."/>
            <person name="Fitzgerald G.F."/>
        </authorList>
    </citation>
    <scope>NUCLEOTIDE SEQUENCE</scope>
    <source>
        <strain evidence="1">HO2</strain>
        <plasmid evidence="1">pCI658</plasmid>
    </source>
</reference>
<geneLocation type="plasmid" evidence="1">
    <name>pCI658</name>
</geneLocation>
<dbReference type="InterPro" id="IPR029058">
    <property type="entry name" value="AB_hydrolase_fold"/>
</dbReference>
<gene>
    <name evidence="1" type="primary">espK</name>
</gene>